<name>A0A2V3ZU07_9BACT</name>
<accession>A0A2V3ZU07</accession>
<proteinExistence type="predicted"/>
<dbReference type="Proteomes" id="UP000248079">
    <property type="component" value="Unassembled WGS sequence"/>
</dbReference>
<protein>
    <submittedName>
        <fullName evidence="1">Uncharacterized protein</fullName>
    </submittedName>
</protein>
<dbReference type="EMBL" id="QFLI01000009">
    <property type="protein sequence ID" value="PXX97746.1"/>
    <property type="molecule type" value="Genomic_DNA"/>
</dbReference>
<gene>
    <name evidence="1" type="ORF">DF185_17400</name>
</gene>
<reference evidence="1 2" key="1">
    <citation type="submission" date="2018-05" db="EMBL/GenBank/DDBJ databases">
        <title>Marinifilum breve JC075T sp. nov., a marine bacterium isolated from Yongle Blue Hole in the South China Sea.</title>
        <authorList>
            <person name="Fu T."/>
        </authorList>
    </citation>
    <scope>NUCLEOTIDE SEQUENCE [LARGE SCALE GENOMIC DNA]</scope>
    <source>
        <strain evidence="1 2">JC075</strain>
    </source>
</reference>
<evidence type="ECO:0000313" key="2">
    <source>
        <dbReference type="Proteomes" id="UP000248079"/>
    </source>
</evidence>
<keyword evidence="2" id="KW-1185">Reference proteome</keyword>
<dbReference type="AlphaFoldDB" id="A0A2V3ZU07"/>
<evidence type="ECO:0000313" key="1">
    <source>
        <dbReference type="EMBL" id="PXX97746.1"/>
    </source>
</evidence>
<organism evidence="1 2">
    <name type="scientific">Marinifilum breve</name>
    <dbReference type="NCBI Taxonomy" id="2184082"/>
    <lineage>
        <taxon>Bacteria</taxon>
        <taxon>Pseudomonadati</taxon>
        <taxon>Bacteroidota</taxon>
        <taxon>Bacteroidia</taxon>
        <taxon>Marinilabiliales</taxon>
        <taxon>Marinifilaceae</taxon>
    </lineage>
</organism>
<sequence>MLAGNAVFNWHVHKSEQGQLFVHAHPFNKTEACSKACENADSPVNNGTKHSHNSSECFSIDKITSFLFVISAIVVVVCNRNRFVETSKVYHYHVKKNLLASLLPNRAPPILA</sequence>
<comment type="caution">
    <text evidence="1">The sequence shown here is derived from an EMBL/GenBank/DDBJ whole genome shotgun (WGS) entry which is preliminary data.</text>
</comment>